<gene>
    <name evidence="1" type="ORF">SAMN02745729_10481</name>
</gene>
<reference evidence="2" key="1">
    <citation type="submission" date="2016-10" db="EMBL/GenBank/DDBJ databases">
        <authorList>
            <person name="Varghese N."/>
            <person name="Submissions S."/>
        </authorList>
    </citation>
    <scope>NUCLEOTIDE SEQUENCE [LARGE SCALE GENOMIC DNA]</scope>
    <source>
        <strain evidence="2">DSM 11526</strain>
    </source>
</reference>
<sequence length="182" mass="20894">MAQNATVFKAHLQIADMDRHHYADYSHTLARHPSETDLRMMVRLLAFMLRADERLEFTRGLCVDDEPDLWRKSYSDEIELWIDTGLPSEKRIRKACNRSKQVLLLVYGTDQAVNPWWSGLQGQIGRFDNLEVLRIPPEQSDALAALAERGMHLNCTIQDGQVWISGDHGEVTIEPKVWLPAL</sequence>
<keyword evidence="2" id="KW-1185">Reference proteome</keyword>
<dbReference type="Pfam" id="PF07152">
    <property type="entry name" value="YaeQ"/>
    <property type="match status" value="1"/>
</dbReference>
<dbReference type="PANTHER" id="PTHR38784:SF1">
    <property type="entry name" value="SUCROSE PHOSPHORYLASE"/>
    <property type="match status" value="1"/>
</dbReference>
<dbReference type="Gene3D" id="3.10.640.10">
    <property type="entry name" value="Restriction endonuclease-like alpha-beta roll domain"/>
    <property type="match status" value="1"/>
</dbReference>
<organism evidence="1 2">
    <name type="scientific">Marinobacterium iners DSM 11526</name>
    <dbReference type="NCBI Taxonomy" id="1122198"/>
    <lineage>
        <taxon>Bacteria</taxon>
        <taxon>Pseudomonadati</taxon>
        <taxon>Pseudomonadota</taxon>
        <taxon>Gammaproteobacteria</taxon>
        <taxon>Oceanospirillales</taxon>
        <taxon>Oceanospirillaceae</taxon>
        <taxon>Marinobacterium</taxon>
    </lineage>
</organism>
<dbReference type="PANTHER" id="PTHR38784">
    <property type="entry name" value="SUCROSE PHOSPHORYLASE"/>
    <property type="match status" value="1"/>
</dbReference>
<evidence type="ECO:0000313" key="1">
    <source>
        <dbReference type="EMBL" id="SEA52166.1"/>
    </source>
</evidence>
<accession>A0A1H4BVJ2</accession>
<protein>
    <submittedName>
        <fullName evidence="1">Uncharacterized conserved protein YaeQ, suppresses RfaH defect</fullName>
    </submittedName>
</protein>
<dbReference type="CDD" id="cd22368">
    <property type="entry name" value="YaeQ-like"/>
    <property type="match status" value="1"/>
</dbReference>
<dbReference type="InterPro" id="IPR011335">
    <property type="entry name" value="Restrct_endonuc-II-like"/>
</dbReference>
<dbReference type="STRING" id="1122198.SAMN02745729_10481"/>
<dbReference type="EMBL" id="FNRJ01000004">
    <property type="protein sequence ID" value="SEA52166.1"/>
    <property type="molecule type" value="Genomic_DNA"/>
</dbReference>
<dbReference type="AlphaFoldDB" id="A0A1H4BVJ2"/>
<name>A0A1H4BVJ2_9GAMM</name>
<dbReference type="SMART" id="SM01322">
    <property type="entry name" value="YaeQ"/>
    <property type="match status" value="1"/>
</dbReference>
<dbReference type="InterPro" id="IPR038590">
    <property type="entry name" value="YaeQ_sf"/>
</dbReference>
<dbReference type="RefSeq" id="WP_091824766.1">
    <property type="nucleotide sequence ID" value="NZ_FNRJ01000004.1"/>
</dbReference>
<evidence type="ECO:0000313" key="2">
    <source>
        <dbReference type="Proteomes" id="UP000242469"/>
    </source>
</evidence>
<proteinExistence type="predicted"/>
<dbReference type="SUPFAM" id="SSF52980">
    <property type="entry name" value="Restriction endonuclease-like"/>
    <property type="match status" value="1"/>
</dbReference>
<dbReference type="InterPro" id="IPR009822">
    <property type="entry name" value="YaeQ"/>
</dbReference>
<dbReference type="OrthoDB" id="5293309at2"/>
<dbReference type="Proteomes" id="UP000242469">
    <property type="component" value="Unassembled WGS sequence"/>
</dbReference>
<dbReference type="PIRSF" id="PIRSF011484">
    <property type="entry name" value="YaeQ"/>
    <property type="match status" value="1"/>
</dbReference>